<proteinExistence type="predicted"/>
<organism evidence="1 2">
    <name type="scientific">Sphingomonas oligophenolica</name>
    <dbReference type="NCBI Taxonomy" id="301154"/>
    <lineage>
        <taxon>Bacteria</taxon>
        <taxon>Pseudomonadati</taxon>
        <taxon>Pseudomonadota</taxon>
        <taxon>Alphaproteobacteria</taxon>
        <taxon>Sphingomonadales</taxon>
        <taxon>Sphingomonadaceae</taxon>
        <taxon>Sphingomonas</taxon>
    </lineage>
</organism>
<keyword evidence="2" id="KW-1185">Reference proteome</keyword>
<sequence>MKKPAKAYTAPHEVYTGGVLYDPGQLFVTAEPKGRAWQPASDAEVAAATAPKPGEAGALETLDVAALNAHARSLGLDISPASGKAEIIRVIRGFAGSPH</sequence>
<comment type="caution">
    <text evidence="1">The sequence shown here is derived from an EMBL/GenBank/DDBJ whole genome shotgun (WGS) entry which is preliminary data.</text>
</comment>
<reference evidence="1 2" key="1">
    <citation type="submission" date="2024-05" db="EMBL/GenBank/DDBJ databases">
        <authorList>
            <person name="Liu Q."/>
            <person name="Xin Y.-H."/>
        </authorList>
    </citation>
    <scope>NUCLEOTIDE SEQUENCE [LARGE SCALE GENOMIC DNA]</scope>
    <source>
        <strain evidence="1 2">CGMCC 1.10181</strain>
    </source>
</reference>
<evidence type="ECO:0000313" key="2">
    <source>
        <dbReference type="Proteomes" id="UP001419910"/>
    </source>
</evidence>
<dbReference type="RefSeq" id="WP_343892564.1">
    <property type="nucleotide sequence ID" value="NZ_BAAAEH010000060.1"/>
</dbReference>
<name>A0ABU9Y755_9SPHN</name>
<gene>
    <name evidence="1" type="ORF">ABC974_18170</name>
</gene>
<protein>
    <recommendedName>
        <fullName evidence="3">Rho termination factor N-terminal domain-containing protein</fullName>
    </recommendedName>
</protein>
<evidence type="ECO:0000313" key="1">
    <source>
        <dbReference type="EMBL" id="MEN2791567.1"/>
    </source>
</evidence>
<accession>A0ABU9Y755</accession>
<dbReference type="Proteomes" id="UP001419910">
    <property type="component" value="Unassembled WGS sequence"/>
</dbReference>
<evidence type="ECO:0008006" key="3">
    <source>
        <dbReference type="Google" id="ProtNLM"/>
    </source>
</evidence>
<dbReference type="EMBL" id="JBDIME010000018">
    <property type="protein sequence ID" value="MEN2791567.1"/>
    <property type="molecule type" value="Genomic_DNA"/>
</dbReference>